<evidence type="ECO:0000259" key="1">
    <source>
        <dbReference type="Pfam" id="PF20283"/>
    </source>
</evidence>
<dbReference type="OrthoDB" id="2786695at2"/>
<dbReference type="STRING" id="341036.SAMN05660649_04926"/>
<dbReference type="EMBL" id="FOOX01000028">
    <property type="protein sequence ID" value="SFH36870.1"/>
    <property type="molecule type" value="Genomic_DNA"/>
</dbReference>
<feature type="domain" description="ABC-three component systems C-terminal" evidence="1">
    <location>
        <begin position="270"/>
        <end position="395"/>
    </location>
</feature>
<dbReference type="RefSeq" id="WP_092475775.1">
    <property type="nucleotide sequence ID" value="NZ_FOOX01000028.1"/>
</dbReference>
<proteinExistence type="predicted"/>
<organism evidence="2 3">
    <name type="scientific">Desulfotruncus arcticus DSM 17038</name>
    <dbReference type="NCBI Taxonomy" id="1121424"/>
    <lineage>
        <taxon>Bacteria</taxon>
        <taxon>Bacillati</taxon>
        <taxon>Bacillota</taxon>
        <taxon>Clostridia</taxon>
        <taxon>Eubacteriales</taxon>
        <taxon>Desulfallaceae</taxon>
        <taxon>Desulfotruncus</taxon>
    </lineage>
</organism>
<dbReference type="Proteomes" id="UP000199337">
    <property type="component" value="Unassembled WGS sequence"/>
</dbReference>
<dbReference type="InterPro" id="IPR046913">
    <property type="entry name" value="ABC-3C_CTD7"/>
</dbReference>
<keyword evidence="3" id="KW-1185">Reference proteome</keyword>
<gene>
    <name evidence="2" type="ORF">SAMN05660649_04926</name>
</gene>
<reference evidence="3" key="1">
    <citation type="submission" date="2016-10" db="EMBL/GenBank/DDBJ databases">
        <authorList>
            <person name="Varghese N."/>
            <person name="Submissions S."/>
        </authorList>
    </citation>
    <scope>NUCLEOTIDE SEQUENCE [LARGE SCALE GENOMIC DNA]</scope>
    <source>
        <strain evidence="3">DSM 17038</strain>
    </source>
</reference>
<name>A0A1I2ZGL8_9FIRM</name>
<evidence type="ECO:0000313" key="3">
    <source>
        <dbReference type="Proteomes" id="UP000199337"/>
    </source>
</evidence>
<accession>A0A1I2ZGL8</accession>
<dbReference type="AlphaFoldDB" id="A0A1I2ZGL8"/>
<protein>
    <recommendedName>
        <fullName evidence="1">ABC-three component systems C-terminal domain-containing protein</fullName>
    </recommendedName>
</protein>
<dbReference type="Pfam" id="PF20283">
    <property type="entry name" value="CTD7"/>
    <property type="match status" value="1"/>
</dbReference>
<sequence>MAGNTHVPDKLHGYTLQVRHMMCELISLDLEKVVSVEALEDVAIESEDSVVVEQIKSVQSGNNPIADRSEVFWKSLYNWFQYIKNGDLSLYNTTFRFVVISNRNVTTGVIPETFHSAHTDEDAKAALKAAQDTLWGTKNELKAQVPSGYSSYLDILFNAGNLAIVTQIVKAMQIETHPSNYDDSFYKKFCSQTIPPEYAEELFTYMLGWVYERVNAQTKHGLAAYIKCKDFRDALQSQIRRYNQNGILASVATRPSEHETQKELDRQDIYIKQLGFVELDVSDKFKAANDFLRTSAEKTAWAERGIVAPQSFDDYHDGLIRIWSTQSRLVSLTPSPTNIQSGQRLYLICQDAVRTAKVQGNDTPEFFGAGSLHALANEPSHAPLIGWHPMYKDLLKASGDTNE</sequence>
<evidence type="ECO:0000313" key="2">
    <source>
        <dbReference type="EMBL" id="SFH36870.1"/>
    </source>
</evidence>